<dbReference type="SUPFAM" id="SSF51182">
    <property type="entry name" value="RmlC-like cupins"/>
    <property type="match status" value="1"/>
</dbReference>
<evidence type="ECO:0000313" key="2">
    <source>
        <dbReference type="EMBL" id="QJY46103.1"/>
    </source>
</evidence>
<feature type="domain" description="Cupin type-2" evidence="1">
    <location>
        <begin position="40"/>
        <end position="103"/>
    </location>
</feature>
<dbReference type="InterPro" id="IPR011051">
    <property type="entry name" value="RmlC_Cupin_sf"/>
</dbReference>
<proteinExistence type="predicted"/>
<dbReference type="InterPro" id="IPR014710">
    <property type="entry name" value="RmlC-like_jellyroll"/>
</dbReference>
<name>A0A6M6JG47_9PSEU</name>
<dbReference type="Proteomes" id="UP000505377">
    <property type="component" value="Chromosome"/>
</dbReference>
<keyword evidence="3" id="KW-1185">Reference proteome</keyword>
<evidence type="ECO:0000259" key="1">
    <source>
        <dbReference type="Pfam" id="PF07883"/>
    </source>
</evidence>
<dbReference type="EMBL" id="CP053564">
    <property type="protein sequence ID" value="QJY46103.1"/>
    <property type="molecule type" value="Genomic_DNA"/>
</dbReference>
<dbReference type="KEGG" id="pbro:HOP40_10055"/>
<gene>
    <name evidence="2" type="ORF">HOP40_10055</name>
</gene>
<protein>
    <submittedName>
        <fullName evidence="2">Cupin domain-containing protein</fullName>
    </submittedName>
</protein>
<reference evidence="2 3" key="1">
    <citation type="submission" date="2020-05" db="EMBL/GenBank/DDBJ databases">
        <authorList>
            <person name="Mo P."/>
        </authorList>
    </citation>
    <scope>NUCLEOTIDE SEQUENCE [LARGE SCALE GENOMIC DNA]</scope>
    <source>
        <strain evidence="2 3">Gen01</strain>
    </source>
</reference>
<dbReference type="Pfam" id="PF07883">
    <property type="entry name" value="Cupin_2"/>
    <property type="match status" value="1"/>
</dbReference>
<dbReference type="PANTHER" id="PTHR36440:SF1">
    <property type="entry name" value="PUTATIVE (AFU_ORTHOLOGUE AFUA_8G07350)-RELATED"/>
    <property type="match status" value="1"/>
</dbReference>
<organism evidence="2 3">
    <name type="scientific">Pseudonocardia broussonetiae</name>
    <dbReference type="NCBI Taxonomy" id="2736640"/>
    <lineage>
        <taxon>Bacteria</taxon>
        <taxon>Bacillati</taxon>
        <taxon>Actinomycetota</taxon>
        <taxon>Actinomycetes</taxon>
        <taxon>Pseudonocardiales</taxon>
        <taxon>Pseudonocardiaceae</taxon>
        <taxon>Pseudonocardia</taxon>
    </lineage>
</organism>
<dbReference type="RefSeq" id="WP_172156985.1">
    <property type="nucleotide sequence ID" value="NZ_CP053564.1"/>
</dbReference>
<dbReference type="PANTHER" id="PTHR36440">
    <property type="entry name" value="PUTATIVE (AFU_ORTHOLOGUE AFUA_8G07350)-RELATED"/>
    <property type="match status" value="1"/>
</dbReference>
<dbReference type="AlphaFoldDB" id="A0A6M6JG47"/>
<sequence length="170" mass="18368">MSIPPPGPDRVLRMPTGETITVLVSGRDGDGGVFEIDALLPPGLAGPPRHRHRFEAETFTVVEGRLRVVVGSDTVVLSAGESATVPPTVTHAFANPFDEPARIRMRETPAGPLEEQFRVLARAGRVPPLGGLAAVNVRHDLSFSLHGVPDVVQRPVWRALAWLHDRTRSS</sequence>
<accession>A0A6M6JG47</accession>
<dbReference type="InterPro" id="IPR013096">
    <property type="entry name" value="Cupin_2"/>
</dbReference>
<dbReference type="Gene3D" id="2.60.120.10">
    <property type="entry name" value="Jelly Rolls"/>
    <property type="match status" value="1"/>
</dbReference>
<dbReference type="InterPro" id="IPR053146">
    <property type="entry name" value="QDO-like"/>
</dbReference>
<evidence type="ECO:0000313" key="3">
    <source>
        <dbReference type="Proteomes" id="UP000505377"/>
    </source>
</evidence>